<dbReference type="OrthoDB" id="462111at2759"/>
<dbReference type="RefSeq" id="XP_002767660.1">
    <property type="nucleotide sequence ID" value="XM_002767614.1"/>
</dbReference>
<keyword evidence="1" id="KW-0732">Signal</keyword>
<evidence type="ECO:0000313" key="2">
    <source>
        <dbReference type="EMBL" id="EER00378.1"/>
    </source>
</evidence>
<reference evidence="2 3" key="1">
    <citation type="submission" date="2008-07" db="EMBL/GenBank/DDBJ databases">
        <authorList>
            <person name="El-Sayed N."/>
            <person name="Caler E."/>
            <person name="Inman J."/>
            <person name="Amedeo P."/>
            <person name="Hass B."/>
            <person name="Wortman J."/>
        </authorList>
    </citation>
    <scope>NUCLEOTIDE SEQUENCE [LARGE SCALE GENOMIC DNA]</scope>
    <source>
        <strain evidence="3">ATCC 50983 / TXsc</strain>
    </source>
</reference>
<sequence length="143" mass="15977">MELLVVVMFGIVVAPIPEKADFSTTYDSKPNLSCFQVTFIKSDPSGPRVSLFAECPLGDVMALQLKVIEKPENVFTLDTTEAKTKKAYEEFISKSKARCDDVVEIKMGDMSKITYEQSQGQYETVDVSLGSETRQLMPDKCPY</sequence>
<feature type="signal peptide" evidence="1">
    <location>
        <begin position="1"/>
        <end position="15"/>
    </location>
</feature>
<name>C5LSB4_PERM5</name>
<dbReference type="OMA" id="SYYAGCP"/>
<accession>C5LSB4</accession>
<feature type="chain" id="PRO_5013311261" evidence="1">
    <location>
        <begin position="16"/>
        <end position="143"/>
    </location>
</feature>
<keyword evidence="3" id="KW-1185">Reference proteome</keyword>
<dbReference type="InParanoid" id="C5LSB4"/>
<protein>
    <submittedName>
        <fullName evidence="2">Uncharacterized protein</fullName>
    </submittedName>
</protein>
<gene>
    <name evidence="2" type="ORF">Pmar_PMAR022666</name>
</gene>
<evidence type="ECO:0000256" key="1">
    <source>
        <dbReference type="SAM" id="SignalP"/>
    </source>
</evidence>
<dbReference type="AlphaFoldDB" id="C5LSB4"/>
<evidence type="ECO:0000313" key="3">
    <source>
        <dbReference type="Proteomes" id="UP000007800"/>
    </source>
</evidence>
<proteinExistence type="predicted"/>
<dbReference type="Proteomes" id="UP000007800">
    <property type="component" value="Unassembled WGS sequence"/>
</dbReference>
<organism evidence="3">
    <name type="scientific">Perkinsus marinus (strain ATCC 50983 / TXsc)</name>
    <dbReference type="NCBI Taxonomy" id="423536"/>
    <lineage>
        <taxon>Eukaryota</taxon>
        <taxon>Sar</taxon>
        <taxon>Alveolata</taxon>
        <taxon>Perkinsozoa</taxon>
        <taxon>Perkinsea</taxon>
        <taxon>Perkinsida</taxon>
        <taxon>Perkinsidae</taxon>
        <taxon>Perkinsus</taxon>
    </lineage>
</organism>
<dbReference type="EMBL" id="GG685109">
    <property type="protein sequence ID" value="EER00378.1"/>
    <property type="molecule type" value="Genomic_DNA"/>
</dbReference>
<dbReference type="GeneID" id="9050143"/>